<dbReference type="GO" id="GO:0009536">
    <property type="term" value="C:plastid"/>
    <property type="evidence" value="ECO:0007669"/>
    <property type="project" value="UniProtKB-SubCell"/>
</dbReference>
<protein>
    <submittedName>
        <fullName evidence="12">Uncharacterized protein</fullName>
    </submittedName>
</protein>
<keyword evidence="3" id="KW-0479">Metal-binding</keyword>
<evidence type="ECO:0000256" key="2">
    <source>
        <dbReference type="ARBA" id="ARBA00006360"/>
    </source>
</evidence>
<dbReference type="CDD" id="cd18137">
    <property type="entry name" value="HLD_clamp_pol_III_gamma_tau"/>
    <property type="match status" value="1"/>
</dbReference>
<evidence type="ECO:0000256" key="1">
    <source>
        <dbReference type="ARBA" id="ARBA00004474"/>
    </source>
</evidence>
<evidence type="ECO:0000256" key="5">
    <source>
        <dbReference type="ARBA" id="ARBA00022833"/>
    </source>
</evidence>
<dbReference type="Gene3D" id="1.20.272.10">
    <property type="match status" value="1"/>
</dbReference>
<dbReference type="SUPFAM" id="SSF52540">
    <property type="entry name" value="P-loop containing nucleoside triphosphate hydrolases"/>
    <property type="match status" value="1"/>
</dbReference>
<feature type="compositionally biased region" description="Basic and acidic residues" evidence="9">
    <location>
        <begin position="116"/>
        <end position="126"/>
    </location>
</feature>
<dbReference type="Gene3D" id="1.10.8.60">
    <property type="match status" value="1"/>
</dbReference>
<feature type="region of interest" description="Disordered" evidence="9">
    <location>
        <begin position="905"/>
        <end position="924"/>
    </location>
</feature>
<evidence type="ECO:0000256" key="8">
    <source>
        <dbReference type="SAM" id="Coils"/>
    </source>
</evidence>
<dbReference type="GO" id="GO:0005524">
    <property type="term" value="F:ATP binding"/>
    <property type="evidence" value="ECO:0007669"/>
    <property type="project" value="UniProtKB-KW"/>
</dbReference>
<dbReference type="Pfam" id="PF13177">
    <property type="entry name" value="DNA_pol3_delta2"/>
    <property type="match status" value="1"/>
</dbReference>
<dbReference type="Pfam" id="PF12169">
    <property type="entry name" value="DNA_pol3_gamma3"/>
    <property type="match status" value="1"/>
</dbReference>
<evidence type="ECO:0000256" key="4">
    <source>
        <dbReference type="ARBA" id="ARBA00022741"/>
    </source>
</evidence>
<dbReference type="Proteomes" id="UP000249390">
    <property type="component" value="Unassembled WGS sequence"/>
</dbReference>
<dbReference type="InterPro" id="IPR022754">
    <property type="entry name" value="DNA_pol_III_gamma-3"/>
</dbReference>
<gene>
    <name evidence="12" type="ORF">DM860_002004</name>
</gene>
<keyword evidence="13" id="KW-1185">Reference proteome</keyword>
<dbReference type="GO" id="GO:0003887">
    <property type="term" value="F:DNA-directed DNA polymerase activity"/>
    <property type="evidence" value="ECO:0007669"/>
    <property type="project" value="InterPro"/>
</dbReference>
<dbReference type="InterPro" id="IPR027417">
    <property type="entry name" value="P-loop_NTPase"/>
</dbReference>
<dbReference type="PANTHER" id="PTHR11669:SF46">
    <property type="entry name" value="PROTEIN STICHEL-LIKE 3"/>
    <property type="match status" value="1"/>
</dbReference>
<dbReference type="GO" id="GO:0003689">
    <property type="term" value="F:DNA clamp loader activity"/>
    <property type="evidence" value="ECO:0007669"/>
    <property type="project" value="TreeGrafter"/>
</dbReference>
<evidence type="ECO:0000313" key="13">
    <source>
        <dbReference type="Proteomes" id="UP000249390"/>
    </source>
</evidence>
<organism evidence="12 13">
    <name type="scientific">Cuscuta australis</name>
    <dbReference type="NCBI Taxonomy" id="267555"/>
    <lineage>
        <taxon>Eukaryota</taxon>
        <taxon>Viridiplantae</taxon>
        <taxon>Streptophyta</taxon>
        <taxon>Embryophyta</taxon>
        <taxon>Tracheophyta</taxon>
        <taxon>Spermatophyta</taxon>
        <taxon>Magnoliopsida</taxon>
        <taxon>eudicotyledons</taxon>
        <taxon>Gunneridae</taxon>
        <taxon>Pentapetalae</taxon>
        <taxon>asterids</taxon>
        <taxon>lamiids</taxon>
        <taxon>Solanales</taxon>
        <taxon>Convolvulaceae</taxon>
        <taxon>Cuscuteae</taxon>
        <taxon>Cuscuta</taxon>
        <taxon>Cuscuta subgen. Grammica</taxon>
        <taxon>Cuscuta sect. Cleistogrammica</taxon>
    </lineage>
</organism>
<proteinExistence type="inferred from homology"/>
<feature type="domain" description="DNA polymerase III gamma subunit" evidence="10">
    <location>
        <begin position="573"/>
        <end position="694"/>
    </location>
</feature>
<evidence type="ECO:0000256" key="6">
    <source>
        <dbReference type="ARBA" id="ARBA00022840"/>
    </source>
</evidence>
<dbReference type="GO" id="GO:0006261">
    <property type="term" value="P:DNA-templated DNA replication"/>
    <property type="evidence" value="ECO:0007669"/>
    <property type="project" value="TreeGrafter"/>
</dbReference>
<feature type="compositionally biased region" description="Low complexity" evidence="9">
    <location>
        <begin position="910"/>
        <end position="920"/>
    </location>
</feature>
<evidence type="ECO:0000256" key="3">
    <source>
        <dbReference type="ARBA" id="ARBA00022723"/>
    </source>
</evidence>
<dbReference type="InterPro" id="IPR054506">
    <property type="entry name" value="DnaA_N-like_STI"/>
</dbReference>
<dbReference type="InterPro" id="IPR012763">
    <property type="entry name" value="DNA_pol_III_sug/sutau_N"/>
</dbReference>
<sequence>MRIMTKKIVRNRVLNDVNDGTNIGDHLRNHIHLTNCIHLKNHMHNKQSPILSDRSVMRDLAILQRSRSLRDPSASPPPLWQSPPALVGNGRHSVGTDCPQYEVHRSSSSKVASSGGDKRVKSKVDKYSSGSSKSSGSQERARSVRRDKSINQSGRRIQEDRMMTLSEQLHCDEVDSSSQNLATEANIHSTYCNRRVKRHPFRGSRRTRASGPPRDASNSLAKCVIHMAGEESADKRITRAPRNGCGIPLNWSKIHDRSKSFLDMAGKSFSCGLSESMLKKDKDIAAIHVSSEYTDSSSGKSTEALPLLFDDDASSVSLGSKDNNVAWAHDYSGDLGDFADDLLMKHKTVRHQSLTQKYMPRTFRDLVGQHLVTQALSNAVSKSKVGLLYAFYGPHGTGKTSCARVFAKALNCQSPEHSKPCGICNSCIAYDTGKKKSYHNNIKDLLDSMIIAAHLPSRYRVFIFDDCDALSADSWCAIIKAIDCALRRFVVILICSSLDVLPHMIISRCHKFFFPKLKDADVIYALQWIATKEGLEIDKDALKLIATRSDGSLRDAEMTLEQLSLLGLRISVPLVQELVGLISDEKLVDLLDLALSADTANTVRNLREIMESGVEPLALMSQLATVITDILAGSYDFTKDSHTRKFFRYQALSKEDMERLRQALKTLSEAEKQLRTSKDQLTWLTAALLQLAPDQQYILPSSSAATSLNESPANVNYASIREIPRKSNGERIEILPGERGLSTNIREERYQVKIQDDTEEIWVAVLKKIRIDSLRQFLYQEAKLVSVRSGTAPTVQLMFSSHTTKNRAEKFRVHILQAFESIIGSPVTIEIRVDISRDDDTRAGPVAMHASQDDLEESEVINEHVENVRFNRRSSENDIVEGISSVSDVRKRGDGNQNLRLVRGKPSVAQQEEGSSQESGWSKQKAVSIAEKLEQENLRLEPRSRSLLCWKATPLSRRQLSHFRCRSRKPKGLLKLVSCGKCLSGRSPRQC</sequence>
<dbReference type="EMBL" id="NQVE01000076">
    <property type="protein sequence ID" value="RAL49713.1"/>
    <property type="molecule type" value="Genomic_DNA"/>
</dbReference>
<evidence type="ECO:0000259" key="10">
    <source>
        <dbReference type="Pfam" id="PF12169"/>
    </source>
</evidence>
<evidence type="ECO:0000256" key="7">
    <source>
        <dbReference type="ARBA" id="ARBA00023054"/>
    </source>
</evidence>
<dbReference type="GO" id="GO:0009360">
    <property type="term" value="C:DNA polymerase III complex"/>
    <property type="evidence" value="ECO:0007669"/>
    <property type="project" value="InterPro"/>
</dbReference>
<name>A0A328DZX5_9ASTE</name>
<reference evidence="12 13" key="1">
    <citation type="submission" date="2018-06" db="EMBL/GenBank/DDBJ databases">
        <title>The Genome of Cuscuta australis (Dodder) Provides Insight into the Evolution of Plant Parasitism.</title>
        <authorList>
            <person name="Liu H."/>
        </authorList>
    </citation>
    <scope>NUCLEOTIDE SEQUENCE [LARGE SCALE GENOMIC DNA]</scope>
    <source>
        <strain evidence="13">cv. Yunnan</strain>
        <tissue evidence="12">Vines</tissue>
    </source>
</reference>
<dbReference type="InterPro" id="IPR050238">
    <property type="entry name" value="DNA_Rep/Repair_Clamp_Loader"/>
</dbReference>
<dbReference type="NCBIfam" id="TIGR02397">
    <property type="entry name" value="dnaX_nterm"/>
    <property type="match status" value="1"/>
</dbReference>
<comment type="subcellular location">
    <subcellularLocation>
        <location evidence="1">Plastid</location>
    </subcellularLocation>
</comment>
<dbReference type="Gene3D" id="3.40.50.300">
    <property type="entry name" value="P-loop containing nucleotide triphosphate hydrolases"/>
    <property type="match status" value="1"/>
</dbReference>
<evidence type="ECO:0000259" key="11">
    <source>
        <dbReference type="Pfam" id="PF23007"/>
    </source>
</evidence>
<dbReference type="InterPro" id="IPR045085">
    <property type="entry name" value="HLD_clamp_pol_III_gamma_tau"/>
</dbReference>
<comment type="caution">
    <text evidence="12">The sequence shown here is derived from an EMBL/GenBank/DDBJ whole genome shotgun (WGS) entry which is preliminary data.</text>
</comment>
<dbReference type="Pfam" id="PF23007">
    <property type="entry name" value="DnaA_N-like_STI"/>
    <property type="match status" value="1"/>
</dbReference>
<feature type="compositionally biased region" description="Low complexity" evidence="9">
    <location>
        <begin position="127"/>
        <end position="137"/>
    </location>
</feature>
<accession>A0A328DZX5</accession>
<dbReference type="GO" id="GO:0005663">
    <property type="term" value="C:DNA replication factor C complex"/>
    <property type="evidence" value="ECO:0007669"/>
    <property type="project" value="TreeGrafter"/>
</dbReference>
<feature type="coiled-coil region" evidence="8">
    <location>
        <begin position="653"/>
        <end position="680"/>
    </location>
</feature>
<dbReference type="InterPro" id="IPR008921">
    <property type="entry name" value="DNA_pol3_clamp-load_cplx_C"/>
</dbReference>
<dbReference type="FunFam" id="1.10.8.60:FF:000013">
    <property type="entry name" value="DNA polymerase III subunit gamma/tau"/>
    <property type="match status" value="1"/>
</dbReference>
<keyword evidence="5" id="KW-0862">Zinc</keyword>
<dbReference type="GO" id="GO:0003677">
    <property type="term" value="F:DNA binding"/>
    <property type="evidence" value="ECO:0007669"/>
    <property type="project" value="InterPro"/>
</dbReference>
<keyword evidence="4" id="KW-0547">Nucleotide-binding</keyword>
<dbReference type="PANTHER" id="PTHR11669">
    <property type="entry name" value="REPLICATION FACTOR C / DNA POLYMERASE III GAMMA-TAU SUBUNIT"/>
    <property type="match status" value="1"/>
</dbReference>
<evidence type="ECO:0000256" key="9">
    <source>
        <dbReference type="SAM" id="MobiDB-lite"/>
    </source>
</evidence>
<dbReference type="GO" id="GO:0006281">
    <property type="term" value="P:DNA repair"/>
    <property type="evidence" value="ECO:0007669"/>
    <property type="project" value="TreeGrafter"/>
</dbReference>
<evidence type="ECO:0000313" key="12">
    <source>
        <dbReference type="EMBL" id="RAL49713.1"/>
    </source>
</evidence>
<dbReference type="GO" id="GO:0046872">
    <property type="term" value="F:metal ion binding"/>
    <property type="evidence" value="ECO:0007669"/>
    <property type="project" value="UniProtKB-KW"/>
</dbReference>
<keyword evidence="7 8" id="KW-0175">Coiled coil</keyword>
<dbReference type="SUPFAM" id="SSF48019">
    <property type="entry name" value="post-AAA+ oligomerization domain-like"/>
    <property type="match status" value="1"/>
</dbReference>
<dbReference type="AlphaFoldDB" id="A0A328DZX5"/>
<feature type="domain" description="STICHEL DnaA-N-like alpha-beta" evidence="11">
    <location>
        <begin position="753"/>
        <end position="833"/>
    </location>
</feature>
<feature type="region of interest" description="Disordered" evidence="9">
    <location>
        <begin position="67"/>
        <end position="160"/>
    </location>
</feature>
<feature type="compositionally biased region" description="Basic and acidic residues" evidence="9">
    <location>
        <begin position="139"/>
        <end position="149"/>
    </location>
</feature>
<comment type="similarity">
    <text evidence="2">Belongs to the DnaX/STICHEL family.</text>
</comment>
<keyword evidence="6" id="KW-0067">ATP-binding</keyword>